<proteinExistence type="predicted"/>
<dbReference type="AlphaFoldDB" id="A6J1N1"/>
<evidence type="ECO:0000313" key="2">
    <source>
        <dbReference type="Proteomes" id="UP000234681"/>
    </source>
</evidence>
<reference evidence="1 2" key="1">
    <citation type="submission" date="2005-07" db="EMBL/GenBank/DDBJ databases">
        <authorList>
            <person name="Mural R.J."/>
            <person name="Li P.W."/>
            <person name="Adams M.D."/>
            <person name="Amanatides P.G."/>
            <person name="Baden-Tillson H."/>
            <person name="Barnstead M."/>
            <person name="Chin S.H."/>
            <person name="Dew I."/>
            <person name="Evans C.A."/>
            <person name="Ferriera S."/>
            <person name="Flanigan M."/>
            <person name="Fosler C."/>
            <person name="Glodek A."/>
            <person name="Gu Z."/>
            <person name="Holt R.A."/>
            <person name="Jennings D."/>
            <person name="Kraft C.L."/>
            <person name="Lu F."/>
            <person name="Nguyen T."/>
            <person name="Nusskern D.R."/>
            <person name="Pfannkoch C.M."/>
            <person name="Sitter C."/>
            <person name="Sutton G.G."/>
            <person name="Venter J.C."/>
            <person name="Wang Z."/>
            <person name="Woodage T."/>
            <person name="Zheng X.H."/>
            <person name="Zhong F."/>
        </authorList>
    </citation>
    <scope>NUCLEOTIDE SEQUENCE [LARGE SCALE GENOMIC DNA]</scope>
    <source>
        <strain>BN</strain>
        <strain evidence="2">Sprague-Dawley</strain>
    </source>
</reference>
<protein>
    <submittedName>
        <fullName evidence="1">RCG63651</fullName>
    </submittedName>
</protein>
<sequence length="89" mass="10260">MCIYIKTTSCTALHGPQAHCFLRVCLYRLLQNELMYDLGSPFPFWTTVSSFSFFDLSCCLSLSRIANTLLAKNVWFRCHPRKQAGWMDG</sequence>
<evidence type="ECO:0000313" key="1">
    <source>
        <dbReference type="EMBL" id="EDM13820.1"/>
    </source>
</evidence>
<name>A6J1N1_RAT</name>
<gene>
    <name evidence="1" type="ORF">rCG_63651</name>
</gene>
<organism evidence="1 2">
    <name type="scientific">Rattus norvegicus</name>
    <name type="common">Rat</name>
    <dbReference type="NCBI Taxonomy" id="10116"/>
    <lineage>
        <taxon>Eukaryota</taxon>
        <taxon>Metazoa</taxon>
        <taxon>Chordata</taxon>
        <taxon>Craniata</taxon>
        <taxon>Vertebrata</taxon>
        <taxon>Euteleostomi</taxon>
        <taxon>Mammalia</taxon>
        <taxon>Eutheria</taxon>
        <taxon>Euarchontoglires</taxon>
        <taxon>Glires</taxon>
        <taxon>Rodentia</taxon>
        <taxon>Myomorpha</taxon>
        <taxon>Muroidea</taxon>
        <taxon>Muridae</taxon>
        <taxon>Murinae</taxon>
        <taxon>Rattus</taxon>
    </lineage>
</organism>
<dbReference type="EMBL" id="CH473973">
    <property type="protein sequence ID" value="EDM13820.1"/>
    <property type="molecule type" value="Genomic_DNA"/>
</dbReference>
<dbReference type="Proteomes" id="UP000234681">
    <property type="component" value="Chromosome 12"/>
</dbReference>
<accession>A6J1N1</accession>